<dbReference type="Pfam" id="PF08448">
    <property type="entry name" value="PAS_4"/>
    <property type="match status" value="1"/>
</dbReference>
<dbReference type="PANTHER" id="PTHR46796:SF13">
    <property type="entry name" value="HTH-TYPE TRANSCRIPTIONAL ACTIVATOR RHAS"/>
    <property type="match status" value="1"/>
</dbReference>
<dbReference type="InterPro" id="IPR035965">
    <property type="entry name" value="PAS-like_dom_sf"/>
</dbReference>
<keyword evidence="2" id="KW-0238">DNA-binding</keyword>
<dbReference type="SUPFAM" id="SSF46689">
    <property type="entry name" value="Homeodomain-like"/>
    <property type="match status" value="1"/>
</dbReference>
<dbReference type="Gene3D" id="3.30.450.20">
    <property type="entry name" value="PAS domain"/>
    <property type="match status" value="1"/>
</dbReference>
<keyword evidence="1" id="KW-0805">Transcription regulation</keyword>
<dbReference type="InterPro" id="IPR013656">
    <property type="entry name" value="PAS_4"/>
</dbReference>
<dbReference type="Gene3D" id="1.10.10.60">
    <property type="entry name" value="Homeodomain-like"/>
    <property type="match status" value="1"/>
</dbReference>
<keyword evidence="3" id="KW-0804">Transcription</keyword>
<gene>
    <name evidence="5" type="primary">chbR_1</name>
    <name evidence="5" type="ORF">NCTC11544_00355</name>
</gene>
<protein>
    <submittedName>
        <fullName evidence="5">Chb operon repressor</fullName>
    </submittedName>
</protein>
<evidence type="ECO:0000313" key="5">
    <source>
        <dbReference type="EMBL" id="SUI44261.1"/>
    </source>
</evidence>
<dbReference type="PRINTS" id="PR00032">
    <property type="entry name" value="HTHARAC"/>
</dbReference>
<dbReference type="EMBL" id="UGYN01000002">
    <property type="protein sequence ID" value="SUI44261.1"/>
    <property type="molecule type" value="Genomic_DNA"/>
</dbReference>
<dbReference type="AlphaFoldDB" id="A0A379YEQ6"/>
<evidence type="ECO:0000256" key="3">
    <source>
        <dbReference type="ARBA" id="ARBA00023163"/>
    </source>
</evidence>
<dbReference type="InterPro" id="IPR018062">
    <property type="entry name" value="HTH_AraC-typ_CS"/>
</dbReference>
<dbReference type="PANTHER" id="PTHR46796">
    <property type="entry name" value="HTH-TYPE TRANSCRIPTIONAL ACTIVATOR RHAS-RELATED"/>
    <property type="match status" value="1"/>
</dbReference>
<dbReference type="SUPFAM" id="SSF55785">
    <property type="entry name" value="PYP-like sensor domain (PAS domain)"/>
    <property type="match status" value="1"/>
</dbReference>
<dbReference type="GO" id="GO:0043565">
    <property type="term" value="F:sequence-specific DNA binding"/>
    <property type="evidence" value="ECO:0007669"/>
    <property type="project" value="InterPro"/>
</dbReference>
<dbReference type="Proteomes" id="UP000255529">
    <property type="component" value="Unassembled WGS sequence"/>
</dbReference>
<dbReference type="SMART" id="SM00342">
    <property type="entry name" value="HTH_ARAC"/>
    <property type="match status" value="1"/>
</dbReference>
<dbReference type="InterPro" id="IPR050204">
    <property type="entry name" value="AraC_XylS_family_regulators"/>
</dbReference>
<name>A0A379YEQ6_9GAMM</name>
<feature type="domain" description="HTH araC/xylS-type" evidence="4">
    <location>
        <begin position="253"/>
        <end position="350"/>
    </location>
</feature>
<dbReference type="PROSITE" id="PS01124">
    <property type="entry name" value="HTH_ARAC_FAMILY_2"/>
    <property type="match status" value="1"/>
</dbReference>
<dbReference type="InterPro" id="IPR009057">
    <property type="entry name" value="Homeodomain-like_sf"/>
</dbReference>
<evidence type="ECO:0000256" key="1">
    <source>
        <dbReference type="ARBA" id="ARBA00023015"/>
    </source>
</evidence>
<dbReference type="InterPro" id="IPR020449">
    <property type="entry name" value="Tscrpt_reg_AraC-type_HTH"/>
</dbReference>
<accession>A0A379YEQ6</accession>
<evidence type="ECO:0000259" key="4">
    <source>
        <dbReference type="PROSITE" id="PS01124"/>
    </source>
</evidence>
<evidence type="ECO:0000256" key="2">
    <source>
        <dbReference type="ARBA" id="ARBA00023125"/>
    </source>
</evidence>
<dbReference type="Pfam" id="PF12833">
    <property type="entry name" value="HTH_18"/>
    <property type="match status" value="1"/>
</dbReference>
<evidence type="ECO:0000313" key="6">
    <source>
        <dbReference type="Proteomes" id="UP000255529"/>
    </source>
</evidence>
<dbReference type="InterPro" id="IPR018060">
    <property type="entry name" value="HTH_AraC"/>
</dbReference>
<sequence length="353" mass="39642">MHFGVANAEISTIPWAGFSRFETTRRAKVCGDPHNWQLRLKSYKKVNIDEALAKRPVRPPQIQCHPVGKGIAMRLAQDHQLVTASRPVIEEPEQDIFAVEQLSRWCDGLAQQRPNTLHDLLNSLALIAPLLNAIPNVVFFIKDLQARYLLANLTLAKRCGFKTVTPLLGKTSAEVFPAQLGSGYTEQDLRVLQQGALIQDQLEMHLYSGRETGWCLTQKLALYDVQGKIIGMAGISHDLQEAKANHPAYQRLAAIDVYIRQHYARPIALEELTALTALSVAQIERYCKRIFHLTPRQMIHKVRLEKATELLAGDLPITDIALQCGYTDHSAFSRQFKAMTGSTPRDFRISITS</sequence>
<reference evidence="5 6" key="1">
    <citation type="submission" date="2018-06" db="EMBL/GenBank/DDBJ databases">
        <authorList>
            <consortium name="Pathogen Informatics"/>
            <person name="Doyle S."/>
        </authorList>
    </citation>
    <scope>NUCLEOTIDE SEQUENCE [LARGE SCALE GENOMIC DNA]</scope>
    <source>
        <strain evidence="5 6">NCTC11544</strain>
    </source>
</reference>
<dbReference type="GO" id="GO:0003700">
    <property type="term" value="F:DNA-binding transcription factor activity"/>
    <property type="evidence" value="ECO:0007669"/>
    <property type="project" value="InterPro"/>
</dbReference>
<dbReference type="PROSITE" id="PS00041">
    <property type="entry name" value="HTH_ARAC_FAMILY_1"/>
    <property type="match status" value="1"/>
</dbReference>
<organism evidence="5 6">
    <name type="scientific">Serratia quinivorans</name>
    <dbReference type="NCBI Taxonomy" id="137545"/>
    <lineage>
        <taxon>Bacteria</taxon>
        <taxon>Pseudomonadati</taxon>
        <taxon>Pseudomonadota</taxon>
        <taxon>Gammaproteobacteria</taxon>
        <taxon>Enterobacterales</taxon>
        <taxon>Yersiniaceae</taxon>
        <taxon>Serratia</taxon>
    </lineage>
</organism>
<proteinExistence type="predicted"/>